<dbReference type="EMBL" id="GHES01004318">
    <property type="protein sequence ID" value="MPA34877.1"/>
    <property type="molecule type" value="Transcribed_RNA"/>
</dbReference>
<evidence type="ECO:0000259" key="3">
    <source>
        <dbReference type="Pfam" id="PF19160"/>
    </source>
</evidence>
<dbReference type="InterPro" id="IPR043891">
    <property type="entry name" value="SPARK"/>
</dbReference>
<name>A0A5B6YT47_DAVIN</name>
<feature type="transmembrane region" description="Helical" evidence="1">
    <location>
        <begin position="315"/>
        <end position="332"/>
    </location>
</feature>
<keyword evidence="1" id="KW-1133">Transmembrane helix</keyword>
<keyword evidence="2" id="KW-0732">Signal</keyword>
<dbReference type="PANTHER" id="PTHR34056:SF1">
    <property type="entry name" value="GPI-ANCHORED PROTEIN"/>
    <property type="match status" value="1"/>
</dbReference>
<evidence type="ECO:0000256" key="2">
    <source>
        <dbReference type="SAM" id="SignalP"/>
    </source>
</evidence>
<proteinExistence type="predicted"/>
<reference evidence="4" key="1">
    <citation type="submission" date="2019-08" db="EMBL/GenBank/DDBJ databases">
        <title>Reference gene set and small RNA set construction with multiple tissues from Davidia involucrata Baill.</title>
        <authorList>
            <person name="Yang H."/>
            <person name="Zhou C."/>
            <person name="Li G."/>
            <person name="Wang J."/>
            <person name="Gao P."/>
            <person name="Wang M."/>
            <person name="Wang R."/>
            <person name="Zhao Y."/>
        </authorList>
    </citation>
    <scope>NUCLEOTIDE SEQUENCE</scope>
    <source>
        <tissue evidence="4">Mixed with DoveR01_LX</tissue>
    </source>
</reference>
<organism evidence="4">
    <name type="scientific">Davidia involucrata</name>
    <name type="common">Dove tree</name>
    <dbReference type="NCBI Taxonomy" id="16924"/>
    <lineage>
        <taxon>Eukaryota</taxon>
        <taxon>Viridiplantae</taxon>
        <taxon>Streptophyta</taxon>
        <taxon>Embryophyta</taxon>
        <taxon>Tracheophyta</taxon>
        <taxon>Spermatophyta</taxon>
        <taxon>Magnoliopsida</taxon>
        <taxon>eudicotyledons</taxon>
        <taxon>Gunneridae</taxon>
        <taxon>Pentapetalae</taxon>
        <taxon>asterids</taxon>
        <taxon>Cornales</taxon>
        <taxon>Nyssaceae</taxon>
        <taxon>Davidia</taxon>
    </lineage>
</organism>
<dbReference type="InterPro" id="IPR040376">
    <property type="entry name" value="At4g28100-like"/>
</dbReference>
<dbReference type="Pfam" id="PF19160">
    <property type="entry name" value="SPARK"/>
    <property type="match status" value="1"/>
</dbReference>
<keyword evidence="1" id="KW-0812">Transmembrane</keyword>
<protein>
    <recommendedName>
        <fullName evidence="3">SPARK domain-containing protein</fullName>
    </recommendedName>
</protein>
<dbReference type="AlphaFoldDB" id="A0A5B6YT47"/>
<evidence type="ECO:0000313" key="4">
    <source>
        <dbReference type="EMBL" id="MPA34877.1"/>
    </source>
</evidence>
<evidence type="ECO:0000256" key="1">
    <source>
        <dbReference type="SAM" id="Phobius"/>
    </source>
</evidence>
<feature type="domain" description="SPARK" evidence="3">
    <location>
        <begin position="57"/>
        <end position="238"/>
    </location>
</feature>
<keyword evidence="1" id="KW-0472">Membrane</keyword>
<accession>A0A5B6YT47</accession>
<sequence>MSQNVFLFFFFFLIFAFLPVLSGQPILSDPNPASIQSFLPVPSPPATIPAFPEQSNVAGCPLDLPDELFNGIKAVCGVGKGKTHADRSGQLRRSRCCPVLAAWLYTAYSETALGISGRAPQTASYDLPLLPDDSETCVDNLQKALNNRGIELVKPNETCDVVYCYCGIRLHPLSCPEAFSISSQGKLVGDENVKRLERHCLSNSVNGYGGLGGCSKCLKSLYLLNGEKMGNLTKSEDRTSKMHNRDCELMGLTWLLAKNRSAYIQTVSAVLRAIMMSNDGSDPQSCSLNSDGMPLAVDSSEINNQSPSTTLQSSVYLYILLCLLYIGLIVSSPKY</sequence>
<dbReference type="PANTHER" id="PTHR34056">
    <property type="entry name" value="GPI-ANCHORED PROTEIN"/>
    <property type="match status" value="1"/>
</dbReference>
<feature type="signal peptide" evidence="2">
    <location>
        <begin position="1"/>
        <end position="23"/>
    </location>
</feature>
<gene>
    <name evidence="4" type="ORF">Din_004318</name>
</gene>
<feature type="chain" id="PRO_5022675559" description="SPARK domain-containing protein" evidence="2">
    <location>
        <begin position="24"/>
        <end position="335"/>
    </location>
</feature>